<evidence type="ECO:0000256" key="2">
    <source>
        <dbReference type="SAM" id="Coils"/>
    </source>
</evidence>
<name>A0AAX4P697_9CHLO</name>
<evidence type="ECO:0000313" key="5">
    <source>
        <dbReference type="Proteomes" id="UP001472866"/>
    </source>
</evidence>
<keyword evidence="2" id="KW-0175">Coiled coil</keyword>
<dbReference type="Proteomes" id="UP001472866">
    <property type="component" value="Chromosome 04"/>
</dbReference>
<evidence type="ECO:0000313" key="4">
    <source>
        <dbReference type="EMBL" id="WZN61389.1"/>
    </source>
</evidence>
<feature type="coiled-coil region" evidence="2">
    <location>
        <begin position="126"/>
        <end position="157"/>
    </location>
</feature>
<dbReference type="GO" id="GO:0003729">
    <property type="term" value="F:mRNA binding"/>
    <property type="evidence" value="ECO:0007669"/>
    <property type="project" value="InterPro"/>
</dbReference>
<accession>A0AAX4P697</accession>
<dbReference type="Pfam" id="PF03194">
    <property type="entry name" value="LUC7"/>
    <property type="match status" value="1"/>
</dbReference>
<dbReference type="InterPro" id="IPR004882">
    <property type="entry name" value="Luc7-rel"/>
</dbReference>
<organism evidence="4 5">
    <name type="scientific">Chloropicon roscoffensis</name>
    <dbReference type="NCBI Taxonomy" id="1461544"/>
    <lineage>
        <taxon>Eukaryota</taxon>
        <taxon>Viridiplantae</taxon>
        <taxon>Chlorophyta</taxon>
        <taxon>Chloropicophyceae</taxon>
        <taxon>Chloropicales</taxon>
        <taxon>Chloropicaceae</taxon>
        <taxon>Chloropicon</taxon>
    </lineage>
</organism>
<gene>
    <name evidence="4" type="ORF">HKI87_04g29240</name>
</gene>
<dbReference type="GO" id="GO:0006376">
    <property type="term" value="P:mRNA splice site recognition"/>
    <property type="evidence" value="ECO:0007669"/>
    <property type="project" value="InterPro"/>
</dbReference>
<protein>
    <submittedName>
        <fullName evidence="4">Luc7-like protein</fullName>
    </submittedName>
</protein>
<dbReference type="EMBL" id="CP151504">
    <property type="protein sequence ID" value="WZN61389.1"/>
    <property type="molecule type" value="Genomic_DNA"/>
</dbReference>
<dbReference type="PANTHER" id="PTHR12375">
    <property type="entry name" value="RNA-BINDING PROTEIN LUC7-RELATED"/>
    <property type="match status" value="1"/>
</dbReference>
<reference evidence="4 5" key="1">
    <citation type="submission" date="2024-03" db="EMBL/GenBank/DDBJ databases">
        <title>Complete genome sequence of the green alga Chloropicon roscoffensis RCC1871.</title>
        <authorList>
            <person name="Lemieux C."/>
            <person name="Pombert J.-F."/>
            <person name="Otis C."/>
            <person name="Turmel M."/>
        </authorList>
    </citation>
    <scope>NUCLEOTIDE SEQUENCE [LARGE SCALE GENOMIC DNA]</scope>
    <source>
        <strain evidence="4 5">RCC1871</strain>
    </source>
</reference>
<comment type="similarity">
    <text evidence="1">Belongs to the Luc7 family.</text>
</comment>
<dbReference type="AlphaFoldDB" id="A0AAX4P697"/>
<sequence>MDEQRKLLDQLMGLDRDLPPDQRTGKKKRFTDPEICKRYLCGISPWYAFKNTRSFGDVYRHLGEYDKVCDDECKRQWEELPQREKDGYGYEHDLMVLLERLVQESDRRIQRGTERIEKENAPTPLTEEERAKVERWAEDLRELSDRADEAAEAVEVDACESATRKILVLKRMRDDLQRSKYPDRVHSVCPVSGVLMCSADGDARLQEHIQGKQYKGWKAIREKLAELKGRNPPPAKGRQDRRGERDGGPRGDRNRRRDRDRDWDRGRDYRRDRDDDRGRDRDPPGYRRRRRSRSRSRERGYRR</sequence>
<evidence type="ECO:0000256" key="1">
    <source>
        <dbReference type="ARBA" id="ARBA00005655"/>
    </source>
</evidence>
<proteinExistence type="inferred from homology"/>
<keyword evidence="5" id="KW-1185">Reference proteome</keyword>
<feature type="region of interest" description="Disordered" evidence="3">
    <location>
        <begin position="226"/>
        <end position="303"/>
    </location>
</feature>
<feature type="compositionally biased region" description="Basic and acidic residues" evidence="3">
    <location>
        <begin position="237"/>
        <end position="285"/>
    </location>
</feature>
<evidence type="ECO:0000256" key="3">
    <source>
        <dbReference type="SAM" id="MobiDB-lite"/>
    </source>
</evidence>
<dbReference type="GO" id="GO:0005685">
    <property type="term" value="C:U1 snRNP"/>
    <property type="evidence" value="ECO:0007669"/>
    <property type="project" value="InterPro"/>
</dbReference>